<name>A0A7D5GS24_9EURY</name>
<dbReference type="InterPro" id="IPR025480">
    <property type="entry name" value="DUF4330"/>
</dbReference>
<accession>A0A7D5GS24</accession>
<protein>
    <submittedName>
        <fullName evidence="2">DUF4330 family protein</fullName>
    </submittedName>
</protein>
<keyword evidence="3" id="KW-1185">Reference proteome</keyword>
<evidence type="ECO:0000256" key="1">
    <source>
        <dbReference type="SAM" id="Phobius"/>
    </source>
</evidence>
<dbReference type="AlphaFoldDB" id="A0A7D5GS24"/>
<proteinExistence type="predicted"/>
<evidence type="ECO:0000313" key="2">
    <source>
        <dbReference type="EMBL" id="QLG48929.1"/>
    </source>
</evidence>
<dbReference type="EMBL" id="CP058601">
    <property type="protein sequence ID" value="QLG48929.1"/>
    <property type="molecule type" value="Genomic_DNA"/>
</dbReference>
<dbReference type="OrthoDB" id="187752at2157"/>
<evidence type="ECO:0000313" key="3">
    <source>
        <dbReference type="Proteomes" id="UP000509241"/>
    </source>
</evidence>
<keyword evidence="1" id="KW-0472">Membrane</keyword>
<organism evidence="2 3">
    <name type="scientific">Natrinema halophilum</name>
    <dbReference type="NCBI Taxonomy" id="1699371"/>
    <lineage>
        <taxon>Archaea</taxon>
        <taxon>Methanobacteriati</taxon>
        <taxon>Methanobacteriota</taxon>
        <taxon>Stenosarchaea group</taxon>
        <taxon>Halobacteria</taxon>
        <taxon>Halobacteriales</taxon>
        <taxon>Natrialbaceae</taxon>
        <taxon>Natrinema</taxon>
    </lineage>
</organism>
<dbReference type="Proteomes" id="UP000509241">
    <property type="component" value="Chromosome"/>
</dbReference>
<dbReference type="KEGG" id="haly:HYG82_08730"/>
<reference evidence="2 3" key="1">
    <citation type="submission" date="2020-07" db="EMBL/GenBank/DDBJ databases">
        <authorList>
            <person name="Cui H."/>
        </authorList>
    </citation>
    <scope>NUCLEOTIDE SEQUENCE [LARGE SCALE GENOMIC DNA]</scope>
    <source>
        <strain evidence="2 3">YPL8</strain>
    </source>
</reference>
<dbReference type="RefSeq" id="WP_179260665.1">
    <property type="nucleotide sequence ID" value="NZ_CP058601.1"/>
</dbReference>
<dbReference type="Pfam" id="PF14221">
    <property type="entry name" value="DUF4330"/>
    <property type="match status" value="2"/>
</dbReference>
<keyword evidence="1" id="KW-1133">Transmembrane helix</keyword>
<gene>
    <name evidence="2" type="ORF">HYG82_08730</name>
</gene>
<sequence>MPLIDDEGNLFGVVNVIDALAVALLLAVFVAGIAFVGVLGSDGEPETKYATIDLGGQPDYVVERVSEGDTITVDGSSNNFTITDVYVTPSNGKAIRNRTQVRVRAEIHGETVQLEDQEEPQFQFAGEPLQVGNDMRVATNNYSATGRVTSLDPKGKTLTTAETPVLLETTISERTADRIAAGDTVTVGSQTVATVTNVQLYPAGGDQFRAFVGAELRTLQRGSAPMYAGRKVTVESQISMSPDGYDLTAAVVRRGADQEIGDLTTIDAEIKLENIPPEVADEFQTGMTESIRSETLVTIESVESEPAEIVLESEDGDIYLREHPKNKDVTLSVTLRTRQTDTGLRFYGDSLQTGDTVVLDFGTTRAAGTVTNIG</sequence>
<keyword evidence="1" id="KW-0812">Transmembrane</keyword>
<dbReference type="GeneID" id="56033371"/>
<feature type="transmembrane region" description="Helical" evidence="1">
    <location>
        <begin position="20"/>
        <end position="39"/>
    </location>
</feature>